<keyword evidence="1" id="KW-0175">Coiled coil</keyword>
<feature type="transmembrane region" description="Helical" evidence="3">
    <location>
        <begin position="419"/>
        <end position="444"/>
    </location>
</feature>
<organism evidence="6 7">
    <name type="scientific">Microvenator marinus</name>
    <dbReference type="NCBI Taxonomy" id="2600177"/>
    <lineage>
        <taxon>Bacteria</taxon>
        <taxon>Deltaproteobacteria</taxon>
        <taxon>Bradymonadales</taxon>
        <taxon>Microvenatoraceae</taxon>
        <taxon>Microvenator</taxon>
    </lineage>
</organism>
<dbReference type="EMBL" id="CP042467">
    <property type="protein sequence ID" value="QED26219.1"/>
    <property type="molecule type" value="Genomic_DNA"/>
</dbReference>
<feature type="coiled-coil region" evidence="1">
    <location>
        <begin position="287"/>
        <end position="314"/>
    </location>
</feature>
<feature type="transmembrane region" description="Helical" evidence="3">
    <location>
        <begin position="588"/>
        <end position="611"/>
    </location>
</feature>
<feature type="region of interest" description="Disordered" evidence="2">
    <location>
        <begin position="152"/>
        <end position="171"/>
    </location>
</feature>
<feature type="coiled-coil region" evidence="1">
    <location>
        <begin position="67"/>
        <end position="101"/>
    </location>
</feature>
<feature type="chain" id="PRO_5023011147" description="ORC1/DEAH AAA+ ATPase domain-containing protein" evidence="4">
    <location>
        <begin position="23"/>
        <end position="1061"/>
    </location>
</feature>
<dbReference type="Gene3D" id="3.40.50.300">
    <property type="entry name" value="P-loop containing nucleotide triphosphate hydrolases"/>
    <property type="match status" value="1"/>
</dbReference>
<dbReference type="InterPro" id="IPR049945">
    <property type="entry name" value="AAA_22"/>
</dbReference>
<feature type="transmembrane region" description="Helical" evidence="3">
    <location>
        <begin position="464"/>
        <end position="488"/>
    </location>
</feature>
<evidence type="ECO:0000256" key="1">
    <source>
        <dbReference type="SAM" id="Coils"/>
    </source>
</evidence>
<evidence type="ECO:0000313" key="7">
    <source>
        <dbReference type="Proteomes" id="UP000321595"/>
    </source>
</evidence>
<feature type="transmembrane region" description="Helical" evidence="3">
    <location>
        <begin position="565"/>
        <end position="582"/>
    </location>
</feature>
<sequence>MRKILWILTLVVVGSAWNLVSAQETLTEDQPKVETPSPEVDTLANTVADQTPEELKVESLDAGRLLKSSIVEDIAKLEEKKAELERNVIREEAKFELLSEQNGEPVRLAQAKTEIAFLASGLELLGAELGAVKSELASVEAQIATLENLEGAAKEREERETKARDAERDAENRVEEALAREAMARDAAMRQLLQRERELAEEVLAATRLANEKISALQKLEDSETEVYSEWKGKILNGLDEVKEMPPTQAKVDKADALFADVLSRRRVARETLLESFREWRKLESESATLRESLNRATQNLAAEQARVEEGSSELIKQRIAVAQAEVDLRVKELDTASQMSAFWERRISAVNQRARFYSSTMADMLDLTSSSAQTGLFGFSDETFRDASISFEIAAERVLHWGRQRSAEVMELGFSVDIFTWLFGLATRIVIFLILVFVSLKWLSVGFHWLYERAIRGRTFRRWPGKVATLLEIAFALARPFIIFKAVMYPMQYFTDSFPEFSYAETVIEWVFVYSAINAFARAVFLPRSIRQAEYSIGLGLELQDNVSWFDLGEERGRKLVRSARVVALFWLLATLIPAGLREFLGISVLTHVVELSAYLVLALIVYWVIATWRNEIAELFTEIAGPKLPRAVTLVNEHKDRFYGVLIVAAATVYIVVVELVRLGRQYLVDTEWYSTVTNFWFRKRIELQANESKSDHREWQPEDVPTDYRELFSPFGDCPTQSPVVKERDLSSLKVAFEDWQSGREQGSVALVGEVGMGRSTLTSTFASSIDSLEVTRLEISTKSKSKSDTIEEICTLLGIEEPPSAVEELVALILEMEPRVIILDDCHHMYMRTIGGFVGLDTLLQVVTLTDSKHFWLLTFNLFAWDYVNRVRSRQHMFGKVIRMEMWSREEIQKMIEERHALSGYELSYTEMMVDAEIQDQTAYVDVVKTSSGFFKYLHEFSGGNPRLAMLYWLRSLRLRDETVLEVGLFKRPKTSDMEARDDGHWFVLTAVAQHGELSVEEISEITNLERSFCALAVNYFDSRGVIIAAGKGRVKLAPLYFRQVIRHLKNSNFLYS</sequence>
<dbReference type="Pfam" id="PF13401">
    <property type="entry name" value="AAA_22"/>
    <property type="match status" value="1"/>
</dbReference>
<dbReference type="GO" id="GO:0016887">
    <property type="term" value="F:ATP hydrolysis activity"/>
    <property type="evidence" value="ECO:0007669"/>
    <property type="project" value="InterPro"/>
</dbReference>
<dbReference type="SUPFAM" id="SSF52540">
    <property type="entry name" value="P-loop containing nucleoside triphosphate hydrolases"/>
    <property type="match status" value="1"/>
</dbReference>
<evidence type="ECO:0000259" key="5">
    <source>
        <dbReference type="Pfam" id="PF13401"/>
    </source>
</evidence>
<dbReference type="OrthoDB" id="5523734at2"/>
<dbReference type="InterPro" id="IPR027417">
    <property type="entry name" value="P-loop_NTPase"/>
</dbReference>
<keyword evidence="4" id="KW-0732">Signal</keyword>
<reference evidence="6 7" key="1">
    <citation type="submission" date="2019-08" db="EMBL/GenBank/DDBJ databases">
        <authorList>
            <person name="Liang Q."/>
        </authorList>
    </citation>
    <scope>NUCLEOTIDE SEQUENCE [LARGE SCALE GENOMIC DNA]</scope>
    <source>
        <strain evidence="6 7">V1718</strain>
    </source>
</reference>
<proteinExistence type="predicted"/>
<keyword evidence="7" id="KW-1185">Reference proteome</keyword>
<protein>
    <recommendedName>
        <fullName evidence="5">ORC1/DEAH AAA+ ATPase domain-containing protein</fullName>
    </recommendedName>
</protein>
<feature type="transmembrane region" description="Helical" evidence="3">
    <location>
        <begin position="644"/>
        <end position="663"/>
    </location>
</feature>
<evidence type="ECO:0000313" key="6">
    <source>
        <dbReference type="EMBL" id="QED26219.1"/>
    </source>
</evidence>
<dbReference type="KEGG" id="bbae:FRD01_02880"/>
<dbReference type="Proteomes" id="UP000321595">
    <property type="component" value="Chromosome"/>
</dbReference>
<evidence type="ECO:0000256" key="3">
    <source>
        <dbReference type="SAM" id="Phobius"/>
    </source>
</evidence>
<feature type="transmembrane region" description="Helical" evidence="3">
    <location>
        <begin position="508"/>
        <end position="526"/>
    </location>
</feature>
<dbReference type="RefSeq" id="WP_146957476.1">
    <property type="nucleotide sequence ID" value="NZ_CP042467.1"/>
</dbReference>
<keyword evidence="3" id="KW-1133">Transmembrane helix</keyword>
<gene>
    <name evidence="6" type="ORF">FRD01_02880</name>
</gene>
<evidence type="ECO:0000256" key="4">
    <source>
        <dbReference type="SAM" id="SignalP"/>
    </source>
</evidence>
<name>A0A5B8XS38_9DELT</name>
<keyword evidence="3" id="KW-0472">Membrane</keyword>
<evidence type="ECO:0000256" key="2">
    <source>
        <dbReference type="SAM" id="MobiDB-lite"/>
    </source>
</evidence>
<accession>A0A5B8XS38</accession>
<keyword evidence="3" id="KW-0812">Transmembrane</keyword>
<feature type="domain" description="ORC1/DEAH AAA+ ATPase" evidence="5">
    <location>
        <begin position="748"/>
        <end position="860"/>
    </location>
</feature>
<dbReference type="AlphaFoldDB" id="A0A5B8XS38"/>
<feature type="signal peptide" evidence="4">
    <location>
        <begin position="1"/>
        <end position="22"/>
    </location>
</feature>